<evidence type="ECO:0000256" key="3">
    <source>
        <dbReference type="ARBA" id="ARBA00023136"/>
    </source>
</evidence>
<dbReference type="PANTHER" id="PTHR23518">
    <property type="entry name" value="C-METHYLTRANSFERASE"/>
    <property type="match status" value="1"/>
</dbReference>
<name>A0A7C4U0B7_9BACT</name>
<reference evidence="6" key="1">
    <citation type="journal article" date="2020" name="mSystems">
        <title>Genome- and Community-Level Interaction Insights into Carbon Utilization and Element Cycling Functions of Hydrothermarchaeota in Hydrothermal Sediment.</title>
        <authorList>
            <person name="Zhou Z."/>
            <person name="Liu Y."/>
            <person name="Xu W."/>
            <person name="Pan J."/>
            <person name="Luo Z.H."/>
            <person name="Li M."/>
        </authorList>
    </citation>
    <scope>NUCLEOTIDE SEQUENCE [LARGE SCALE GENOMIC DNA]</scope>
    <source>
        <strain evidence="6">SpSt-794</strain>
    </source>
</reference>
<feature type="transmembrane region" description="Helical" evidence="4">
    <location>
        <begin position="204"/>
        <end position="224"/>
    </location>
</feature>
<dbReference type="InterPro" id="IPR036259">
    <property type="entry name" value="MFS_trans_sf"/>
</dbReference>
<feature type="transmembrane region" description="Helical" evidence="4">
    <location>
        <begin position="74"/>
        <end position="91"/>
    </location>
</feature>
<feature type="transmembrane region" description="Helical" evidence="4">
    <location>
        <begin position="367"/>
        <end position="387"/>
    </location>
</feature>
<comment type="caution">
    <text evidence="6">The sequence shown here is derived from an EMBL/GenBank/DDBJ whole genome shotgun (WGS) entry which is preliminary data.</text>
</comment>
<feature type="transmembrane region" description="Helical" evidence="4">
    <location>
        <begin position="339"/>
        <end position="361"/>
    </location>
</feature>
<evidence type="ECO:0000259" key="5">
    <source>
        <dbReference type="PROSITE" id="PS50850"/>
    </source>
</evidence>
<accession>A0A7C4U0B7</accession>
<sequence length="391" mass="42721">MKKNSWLTKGILGIGLTSLLSDMGHEMTTAILPVFLATIGGTAATLGLIEGIADASSSFIKLWMGYYSDKIGKRKPIIVVGYVLTAIKGLFAFTTNWYQVLFIRVFAWMGRGARGPVRDALMVDLLKPAHYGRVFGFHTAMDTLGAIIRPAIAFVLIGILSYRHIFLISFIPGFLSVACFSLLVKEKKRKPDRKIKFWESMKELPLNFKLFIFSVGIFGLGNFAHTLLILRATEVLTPSYGKVAAISAAVGLYTLHNILYAGCAYPAGVLSEKFGKRTLLGLGYFLFAFMCLGFILEPPKLWAMIVLFSLAGIYIALVDSMERALAGDLLPENLRGTGYGVMSMINGVGDFISSFAVGLLWAKVSPAAGFVYAGFLTLIGGVVLFMVRNKR</sequence>
<proteinExistence type="predicted"/>
<keyword evidence="1 4" id="KW-0812">Transmembrane</keyword>
<organism evidence="6">
    <name type="scientific">Caldisericum exile</name>
    <dbReference type="NCBI Taxonomy" id="693075"/>
    <lineage>
        <taxon>Bacteria</taxon>
        <taxon>Pseudomonadati</taxon>
        <taxon>Caldisericota/Cryosericota group</taxon>
        <taxon>Caldisericota</taxon>
        <taxon>Caldisericia</taxon>
        <taxon>Caldisericales</taxon>
        <taxon>Caldisericaceae</taxon>
        <taxon>Caldisericum</taxon>
    </lineage>
</organism>
<gene>
    <name evidence="6" type="ORF">ENV82_01735</name>
</gene>
<feature type="transmembrane region" description="Helical" evidence="4">
    <location>
        <begin position="165"/>
        <end position="184"/>
    </location>
</feature>
<dbReference type="EMBL" id="DTHV01000053">
    <property type="protein sequence ID" value="HGW60149.1"/>
    <property type="molecule type" value="Genomic_DNA"/>
</dbReference>
<dbReference type="PANTHER" id="PTHR23518:SF2">
    <property type="entry name" value="MAJOR FACILITATOR SUPERFAMILY TRANSPORTER"/>
    <property type="match status" value="1"/>
</dbReference>
<evidence type="ECO:0000256" key="2">
    <source>
        <dbReference type="ARBA" id="ARBA00022989"/>
    </source>
</evidence>
<protein>
    <submittedName>
        <fullName evidence="6">MFS transporter</fullName>
    </submittedName>
</protein>
<feature type="transmembrane region" description="Helical" evidence="4">
    <location>
        <begin position="134"/>
        <end position="159"/>
    </location>
</feature>
<keyword evidence="3 4" id="KW-0472">Membrane</keyword>
<dbReference type="PROSITE" id="PS50850">
    <property type="entry name" value="MFS"/>
    <property type="match status" value="1"/>
</dbReference>
<feature type="transmembrane region" description="Helical" evidence="4">
    <location>
        <begin position="34"/>
        <end position="53"/>
    </location>
</feature>
<dbReference type="AlphaFoldDB" id="A0A7C4U0B7"/>
<dbReference type="Gene3D" id="1.20.1250.20">
    <property type="entry name" value="MFS general substrate transporter like domains"/>
    <property type="match status" value="1"/>
</dbReference>
<dbReference type="GO" id="GO:0022857">
    <property type="term" value="F:transmembrane transporter activity"/>
    <property type="evidence" value="ECO:0007669"/>
    <property type="project" value="InterPro"/>
</dbReference>
<feature type="transmembrane region" description="Helical" evidence="4">
    <location>
        <begin position="279"/>
        <end position="295"/>
    </location>
</feature>
<dbReference type="CDD" id="cd17370">
    <property type="entry name" value="MFS_MJ1317_like"/>
    <property type="match status" value="1"/>
</dbReference>
<keyword evidence="2 4" id="KW-1133">Transmembrane helix</keyword>
<feature type="transmembrane region" description="Helical" evidence="4">
    <location>
        <begin position="301"/>
        <end position="318"/>
    </location>
</feature>
<feature type="domain" description="Major facilitator superfamily (MFS) profile" evidence="5">
    <location>
        <begin position="10"/>
        <end position="391"/>
    </location>
</feature>
<dbReference type="InterPro" id="IPR020846">
    <property type="entry name" value="MFS_dom"/>
</dbReference>
<dbReference type="InterPro" id="IPR011701">
    <property type="entry name" value="MFS"/>
</dbReference>
<feature type="transmembrane region" description="Helical" evidence="4">
    <location>
        <begin position="244"/>
        <end position="267"/>
    </location>
</feature>
<evidence type="ECO:0000256" key="4">
    <source>
        <dbReference type="SAM" id="Phobius"/>
    </source>
</evidence>
<dbReference type="Pfam" id="PF07690">
    <property type="entry name" value="MFS_1"/>
    <property type="match status" value="1"/>
</dbReference>
<dbReference type="SUPFAM" id="SSF103473">
    <property type="entry name" value="MFS general substrate transporter"/>
    <property type="match status" value="1"/>
</dbReference>
<evidence type="ECO:0000256" key="1">
    <source>
        <dbReference type="ARBA" id="ARBA00022692"/>
    </source>
</evidence>
<evidence type="ECO:0000313" key="6">
    <source>
        <dbReference type="EMBL" id="HGW60149.1"/>
    </source>
</evidence>